<dbReference type="AlphaFoldDB" id="A0A6I3KHL0"/>
<name>A0A6I3KHL0_9HYPH</name>
<keyword evidence="1" id="KW-0732">Signal</keyword>
<evidence type="ECO:0000256" key="1">
    <source>
        <dbReference type="SAM" id="SignalP"/>
    </source>
</evidence>
<evidence type="ECO:0000313" key="2">
    <source>
        <dbReference type="EMBL" id="MTD93779.1"/>
    </source>
</evidence>
<evidence type="ECO:0000313" key="3">
    <source>
        <dbReference type="Proteomes" id="UP000440694"/>
    </source>
</evidence>
<accession>A0A6I3KHL0</accession>
<sequence length="346" mass="36953">MRRTVLALLVLASAAILNGPATQAAAPSRCWKAPQAQTVQEAVIAAQNQAKLAARAKSAEPAAMLALSDGRLKSAYGAGLLVGWGETGTRPDFAVITAVGMSALLAPFAFLGGEGDGAIADIFACDASSLQEMAGRAASYLDANLVEKIARRHESGARLLVALPGSAARRETVWDLGAIAASRHPEARRQIGAILRAAVDLTTFIDPEAMPVSGGLAAVRNPALRRVGAGEPFLSAPSLRKPAAATYLIHNGVLFPDEGEQYAAAHALQSDPARTDIWLVPAYDLFTAAQRWQSPMLIASPRPYLNIQPQQSAFDLGYMRALFLDAYRQGRMRREWRSKFIESEPR</sequence>
<protein>
    <submittedName>
        <fullName evidence="2">Uncharacterized protein</fullName>
    </submittedName>
</protein>
<feature type="signal peptide" evidence="1">
    <location>
        <begin position="1"/>
        <end position="24"/>
    </location>
</feature>
<keyword evidence="3" id="KW-1185">Reference proteome</keyword>
<feature type="chain" id="PRO_5026049460" evidence="1">
    <location>
        <begin position="25"/>
        <end position="346"/>
    </location>
</feature>
<dbReference type="Proteomes" id="UP000440694">
    <property type="component" value="Unassembled WGS sequence"/>
</dbReference>
<gene>
    <name evidence="2" type="ORF">GIW81_05460</name>
</gene>
<comment type="caution">
    <text evidence="2">The sequence shown here is derived from an EMBL/GenBank/DDBJ whole genome shotgun (WGS) entry which is preliminary data.</text>
</comment>
<reference evidence="2 3" key="1">
    <citation type="submission" date="2019-11" db="EMBL/GenBank/DDBJ databases">
        <title>Identification of a novel strain.</title>
        <authorList>
            <person name="Xu Q."/>
            <person name="Wang G."/>
        </authorList>
    </citation>
    <scope>NUCLEOTIDE SEQUENCE [LARGE SCALE GENOMIC DNA]</scope>
    <source>
        <strain evidence="3">xq</strain>
    </source>
</reference>
<dbReference type="RefSeq" id="WP_154738287.1">
    <property type="nucleotide sequence ID" value="NZ_WMBQ01000001.1"/>
</dbReference>
<dbReference type="EMBL" id="WMBQ01000001">
    <property type="protein sequence ID" value="MTD93779.1"/>
    <property type="molecule type" value="Genomic_DNA"/>
</dbReference>
<organism evidence="2 3">
    <name type="scientific">Hyphomicrobium album</name>
    <dbReference type="NCBI Taxonomy" id="2665159"/>
    <lineage>
        <taxon>Bacteria</taxon>
        <taxon>Pseudomonadati</taxon>
        <taxon>Pseudomonadota</taxon>
        <taxon>Alphaproteobacteria</taxon>
        <taxon>Hyphomicrobiales</taxon>
        <taxon>Hyphomicrobiaceae</taxon>
        <taxon>Hyphomicrobium</taxon>
    </lineage>
</organism>
<proteinExistence type="predicted"/>